<feature type="transmembrane region" description="Helical" evidence="1">
    <location>
        <begin position="12"/>
        <end position="33"/>
    </location>
</feature>
<dbReference type="InterPro" id="IPR000014">
    <property type="entry name" value="PAS"/>
</dbReference>
<dbReference type="InterPro" id="IPR000700">
    <property type="entry name" value="PAS-assoc_C"/>
</dbReference>
<dbReference type="Pfam" id="PF08448">
    <property type="entry name" value="PAS_4"/>
    <property type="match status" value="2"/>
</dbReference>
<dbReference type="InterPro" id="IPR000160">
    <property type="entry name" value="GGDEF_dom"/>
</dbReference>
<dbReference type="InterPro" id="IPR035919">
    <property type="entry name" value="EAL_sf"/>
</dbReference>
<dbReference type="InterPro" id="IPR029787">
    <property type="entry name" value="Nucleotide_cyclase"/>
</dbReference>
<dbReference type="SMART" id="SM00267">
    <property type="entry name" value="GGDEF"/>
    <property type="match status" value="1"/>
</dbReference>
<dbReference type="InterPro" id="IPR001633">
    <property type="entry name" value="EAL_dom"/>
</dbReference>
<gene>
    <name evidence="6" type="primary">cph2_17</name>
    <name evidence="6" type="ORF">Thiowin_04471</name>
</gene>
<dbReference type="PROSITE" id="PS50887">
    <property type="entry name" value="GGDEF"/>
    <property type="match status" value="1"/>
</dbReference>
<dbReference type="Pfam" id="PF13426">
    <property type="entry name" value="PAS_9"/>
    <property type="match status" value="1"/>
</dbReference>
<feature type="domain" description="PAS" evidence="2">
    <location>
        <begin position="534"/>
        <end position="606"/>
    </location>
</feature>
<dbReference type="Proteomes" id="UP001432180">
    <property type="component" value="Chromosome"/>
</dbReference>
<feature type="domain" description="EAL" evidence="4">
    <location>
        <begin position="1104"/>
        <end position="1360"/>
    </location>
</feature>
<dbReference type="CDD" id="cd00130">
    <property type="entry name" value="PAS"/>
    <property type="match status" value="4"/>
</dbReference>
<dbReference type="PANTHER" id="PTHR44757">
    <property type="entry name" value="DIGUANYLATE CYCLASE DGCP"/>
    <property type="match status" value="1"/>
</dbReference>
<dbReference type="PANTHER" id="PTHR44757:SF2">
    <property type="entry name" value="BIOFILM ARCHITECTURE MAINTENANCE PROTEIN MBAA"/>
    <property type="match status" value="1"/>
</dbReference>
<dbReference type="CDD" id="cd01949">
    <property type="entry name" value="GGDEF"/>
    <property type="match status" value="1"/>
</dbReference>
<evidence type="ECO:0000259" key="3">
    <source>
        <dbReference type="PROSITE" id="PS50113"/>
    </source>
</evidence>
<accession>A0ABZ0SFA4</accession>
<evidence type="ECO:0000259" key="5">
    <source>
        <dbReference type="PROSITE" id="PS50887"/>
    </source>
</evidence>
<dbReference type="InterPro" id="IPR001610">
    <property type="entry name" value="PAC"/>
</dbReference>
<dbReference type="SMART" id="SM00052">
    <property type="entry name" value="EAL"/>
    <property type="match status" value="1"/>
</dbReference>
<dbReference type="InterPro" id="IPR052155">
    <property type="entry name" value="Biofilm_reg_signaling"/>
</dbReference>
<dbReference type="SMART" id="SM00086">
    <property type="entry name" value="PAC"/>
    <property type="match status" value="5"/>
</dbReference>
<protein>
    <submittedName>
        <fullName evidence="6">Bacteriophytochrome cph2</fullName>
    </submittedName>
</protein>
<dbReference type="InterPro" id="IPR013656">
    <property type="entry name" value="PAS_4"/>
</dbReference>
<dbReference type="SMART" id="SM00091">
    <property type="entry name" value="PAS"/>
    <property type="match status" value="5"/>
</dbReference>
<feature type="domain" description="PAC" evidence="3">
    <location>
        <begin position="357"/>
        <end position="409"/>
    </location>
</feature>
<evidence type="ECO:0000259" key="2">
    <source>
        <dbReference type="PROSITE" id="PS50112"/>
    </source>
</evidence>
<organism evidence="6 7">
    <name type="scientific">Thiorhodovibrio winogradskyi</name>
    <dbReference type="NCBI Taxonomy" id="77007"/>
    <lineage>
        <taxon>Bacteria</taxon>
        <taxon>Pseudomonadati</taxon>
        <taxon>Pseudomonadota</taxon>
        <taxon>Gammaproteobacteria</taxon>
        <taxon>Chromatiales</taxon>
        <taxon>Chromatiaceae</taxon>
        <taxon>Thiorhodovibrio</taxon>
    </lineage>
</organism>
<dbReference type="SUPFAM" id="SSF55073">
    <property type="entry name" value="Nucleotide cyclase"/>
    <property type="match status" value="1"/>
</dbReference>
<feature type="domain" description="PAS" evidence="2">
    <location>
        <begin position="433"/>
        <end position="478"/>
    </location>
</feature>
<dbReference type="PROSITE" id="PS50112">
    <property type="entry name" value="PAS"/>
    <property type="match status" value="3"/>
</dbReference>
<name>A0ABZ0SFA4_9GAMM</name>
<feature type="domain" description="GGDEF" evidence="5">
    <location>
        <begin position="962"/>
        <end position="1095"/>
    </location>
</feature>
<dbReference type="Pfam" id="PF08447">
    <property type="entry name" value="PAS_3"/>
    <property type="match status" value="2"/>
</dbReference>
<dbReference type="Gene3D" id="3.30.450.20">
    <property type="entry name" value="PAS domain"/>
    <property type="match status" value="5"/>
</dbReference>
<evidence type="ECO:0000313" key="6">
    <source>
        <dbReference type="EMBL" id="WPL19354.1"/>
    </source>
</evidence>
<dbReference type="CDD" id="cd01948">
    <property type="entry name" value="EAL"/>
    <property type="match status" value="1"/>
</dbReference>
<dbReference type="InterPro" id="IPR043128">
    <property type="entry name" value="Rev_trsase/Diguanyl_cyclase"/>
</dbReference>
<feature type="domain" description="PAC" evidence="3">
    <location>
        <begin position="739"/>
        <end position="791"/>
    </location>
</feature>
<reference evidence="6 7" key="1">
    <citation type="journal article" date="2023" name="Microorganisms">
        <title>Thiorhodovibrio frisius and Trv. litoralis spp. nov., Two Novel Members from a Clade of Fastidious Purple Sulfur Bacteria That Exhibit Unique Red-Shifted Light-Harvesting Capabilities.</title>
        <authorList>
            <person name="Methner A."/>
            <person name="Kuzyk S.B."/>
            <person name="Petersen J."/>
            <person name="Bauer S."/>
            <person name="Brinkmann H."/>
            <person name="Sichau K."/>
            <person name="Wanner G."/>
            <person name="Wolf J."/>
            <person name="Neumann-Schaal M."/>
            <person name="Henke P."/>
            <person name="Tank M."/>
            <person name="Sproer C."/>
            <person name="Bunk B."/>
            <person name="Overmann J."/>
        </authorList>
    </citation>
    <scope>NUCLEOTIDE SEQUENCE [LARGE SCALE GENOMIC DNA]</scope>
    <source>
        <strain evidence="6 7">DSM 6702</strain>
    </source>
</reference>
<feature type="domain" description="PAS" evidence="2">
    <location>
        <begin position="663"/>
        <end position="734"/>
    </location>
</feature>
<evidence type="ECO:0000256" key="1">
    <source>
        <dbReference type="SAM" id="Phobius"/>
    </source>
</evidence>
<keyword evidence="1" id="KW-0812">Transmembrane</keyword>
<dbReference type="Gene3D" id="3.20.20.450">
    <property type="entry name" value="EAL domain"/>
    <property type="match status" value="1"/>
</dbReference>
<dbReference type="NCBIfam" id="TIGR00254">
    <property type="entry name" value="GGDEF"/>
    <property type="match status" value="1"/>
</dbReference>
<dbReference type="Pfam" id="PF00990">
    <property type="entry name" value="GGDEF"/>
    <property type="match status" value="1"/>
</dbReference>
<keyword evidence="1" id="KW-1133">Transmembrane helix</keyword>
<dbReference type="NCBIfam" id="TIGR00229">
    <property type="entry name" value="sensory_box"/>
    <property type="match status" value="3"/>
</dbReference>
<dbReference type="Pfam" id="PF00563">
    <property type="entry name" value="EAL"/>
    <property type="match status" value="1"/>
</dbReference>
<dbReference type="Gene3D" id="3.30.70.270">
    <property type="match status" value="1"/>
</dbReference>
<proteinExistence type="predicted"/>
<dbReference type="PROSITE" id="PS50883">
    <property type="entry name" value="EAL"/>
    <property type="match status" value="1"/>
</dbReference>
<dbReference type="SUPFAM" id="SSF141868">
    <property type="entry name" value="EAL domain-like"/>
    <property type="match status" value="1"/>
</dbReference>
<dbReference type="InterPro" id="IPR013655">
    <property type="entry name" value="PAS_fold_3"/>
</dbReference>
<keyword evidence="1" id="KW-0472">Membrane</keyword>
<evidence type="ECO:0000259" key="4">
    <source>
        <dbReference type="PROSITE" id="PS50883"/>
    </source>
</evidence>
<feature type="transmembrane region" description="Helical" evidence="1">
    <location>
        <begin position="193"/>
        <end position="219"/>
    </location>
</feature>
<dbReference type="RefSeq" id="WP_328985100.1">
    <property type="nucleotide sequence ID" value="NZ_CP121472.1"/>
</dbReference>
<keyword evidence="7" id="KW-1185">Reference proteome</keyword>
<dbReference type="PROSITE" id="PS50113">
    <property type="entry name" value="PAC"/>
    <property type="match status" value="4"/>
</dbReference>
<dbReference type="InterPro" id="IPR035965">
    <property type="entry name" value="PAS-like_dom_sf"/>
</dbReference>
<feature type="domain" description="PAC" evidence="3">
    <location>
        <begin position="610"/>
        <end position="662"/>
    </location>
</feature>
<dbReference type="EMBL" id="CP121472">
    <property type="protein sequence ID" value="WPL19354.1"/>
    <property type="molecule type" value="Genomic_DNA"/>
</dbReference>
<sequence length="1365" mass="150971">MSNSRQPPTAGVPLWVKLWLLVALLLTLAFAVFEYRAYRLIDHQLRATLAGKAQVLSERMLRLHQDVYALDRPRASDGPDAMSSMPDQADGAIAAAGGFMPDALLAGLHADTVLSLPAELPLDIDVQERPAPGDLPLPTGGAEHPESESLYRVAIPVPRTAACGHCHSQPLPDLDVVLSVSARGVRQVVRRQWAAAVPLVLGLWLLLLSTMALLLHMLLGRRLSQLRARLGAIVGAVPVQGEGPHARQGADAQAASSSTLGDELESLGTAVDALLGDLRLRESELQAVRGFARIGFWSCDLKAGRVDWSPEVESLIGWRANMHQQPLRSLFKQRVDSRDYPQLGQALENALASAQGFACEFRVRFPEDCTTWLSATAEVLRDERGKPRHIRGMLQYIGERKEAESQRQEYVTLFERLFRATGTLMSFSDPETGRLIEVNPSFERITGYTREQAVGNSWSELGLTTADQREAMFEQLQRDGAVRNRHLSGHKSNGDCLELQYSGTLIEIDGHVRVLSMAEDITDLVRGEEALRRSEERLELAMRGSHDGLWDLNLQTHEVYFAPRWKEMLGYQDAELPNDMSTWRQLIEPESDKRAWALLDAVIAGNEPDFALDIRLRHKDGHWVDVLSRAHLVHNADGEPLRLVGTHTDVSPLKKALADVERERKRAADYLKVAGVVMVALDAQGRVTLINDKGCALLGRDQADILGRDWFEQFLPPSARAGMRASFERILQGDVELAEKNDGPIVSVDGNEHIISWRNNPLRDADGRIVGTLSSGLDVTERRRVEAELAQERSFLQHVIDGIDDPIMVIGEDYCLIRVNRAAARRAEARGLSLKDLTCHALLYGSDSPCAERARDCPLASVLKEHQPTKVVHLDESDSEESGEHSYEISASPLLDEHGQIVGIIEVARDISEQLAVAAELRRSELSVLRLSQYDLLTSLPNRLLFADRLSAGIAEARRRGASLAVMIVDLDRFKHINDSFDHHEGDEVLKSVASRLQQLVGEQETLARLGGDEFGIIPAPFHGKREPSGFAERIHEALQPPFMLHGQRVLVGASIGIALYPAQGNTADDLLRKADAALYSAKADGGKTSRFFTEELTADARDRLVLEASLQEALEREEFELHYQPQIDFRAGKVSGIEALVRWRHPRQGLIAPGRFIPLAEESGLINPLGDWVLRTACEQMQAWREAGVVAPEVMMSVNLSARQFEQVQLADKVLDILRHSGLAPAAVEIEITESTVMQSPRRSIDCLRQLRQAGVKIAVDDFGTGYSSMSYLKRLPLTKLKIDRSFVSDIPDDTNDVAIVRAIIALGTSLSLELLAEGIETQQQRDFLLQEGCQLGQGYLFAKPLSAEDFVRFAGDWVGAGQG</sequence>
<evidence type="ECO:0000313" key="7">
    <source>
        <dbReference type="Proteomes" id="UP001432180"/>
    </source>
</evidence>
<feature type="domain" description="PAC" evidence="3">
    <location>
        <begin position="865"/>
        <end position="923"/>
    </location>
</feature>
<dbReference type="SUPFAM" id="SSF55785">
    <property type="entry name" value="PYP-like sensor domain (PAS domain)"/>
    <property type="match status" value="5"/>
</dbReference>